<dbReference type="EMBL" id="VULX01000011">
    <property type="protein sequence ID" value="MSR91470.1"/>
    <property type="molecule type" value="Genomic_DNA"/>
</dbReference>
<gene>
    <name evidence="1" type="ORF">FYJ33_08615</name>
</gene>
<name>A0A7X2T1Q1_9CLOT</name>
<dbReference type="AlphaFoldDB" id="A0A7X2T1Q1"/>
<accession>A0A7X2T1Q1</accession>
<reference evidence="1 2" key="1">
    <citation type="submission" date="2019-08" db="EMBL/GenBank/DDBJ databases">
        <title>In-depth cultivation of the pig gut microbiome towards novel bacterial diversity and tailored functional studies.</title>
        <authorList>
            <person name="Wylensek D."/>
            <person name="Hitch T.C.A."/>
            <person name="Clavel T."/>
        </authorList>
    </citation>
    <scope>NUCLEOTIDE SEQUENCE [LARGE SCALE GENOMIC DNA]</scope>
    <source>
        <strain evidence="1 2">WCA-383-APC-5B</strain>
    </source>
</reference>
<organism evidence="1 2">
    <name type="scientific">Inconstantimicrobium porci</name>
    <dbReference type="NCBI Taxonomy" id="2652291"/>
    <lineage>
        <taxon>Bacteria</taxon>
        <taxon>Bacillati</taxon>
        <taxon>Bacillota</taxon>
        <taxon>Clostridia</taxon>
        <taxon>Eubacteriales</taxon>
        <taxon>Clostridiaceae</taxon>
        <taxon>Inconstantimicrobium</taxon>
    </lineage>
</organism>
<dbReference type="Pfam" id="PF06935">
    <property type="entry name" value="DUF1284"/>
    <property type="match status" value="1"/>
</dbReference>
<keyword evidence="2" id="KW-1185">Reference proteome</keyword>
<comment type="caution">
    <text evidence="1">The sequence shown here is derived from an EMBL/GenBank/DDBJ whole genome shotgun (WGS) entry which is preliminary data.</text>
</comment>
<protein>
    <submittedName>
        <fullName evidence="1">DUF1284 domain-containing protein</fullName>
    </submittedName>
</protein>
<evidence type="ECO:0000313" key="2">
    <source>
        <dbReference type="Proteomes" id="UP000460287"/>
    </source>
</evidence>
<proteinExistence type="predicted"/>
<dbReference type="RefSeq" id="WP_154531361.1">
    <property type="nucleotide sequence ID" value="NZ_VULX01000011.1"/>
</dbReference>
<dbReference type="Proteomes" id="UP000460287">
    <property type="component" value="Unassembled WGS sequence"/>
</dbReference>
<evidence type="ECO:0000313" key="1">
    <source>
        <dbReference type="EMBL" id="MSR91470.1"/>
    </source>
</evidence>
<sequence>MRIEIIKDRGDGNVLYLRPHHINCIFFYRGLGYDEKFKKNMNTITGLLKIKGDTEIKLINNCDDLCMACPNNKKCICESEEHVRSFDKKTLKEYKLKIGAVYTFNEIVKKIYTNFDYNKLISICGDCEWFKQGVCSKEIIQQQEEKWTGTSIGEDEETSEEAEAECCIADTVVDNW</sequence>
<dbReference type="InterPro" id="IPR009702">
    <property type="entry name" value="DUF1284"/>
</dbReference>